<protein>
    <submittedName>
        <fullName evidence="2">Uncharacterized protein</fullName>
    </submittedName>
</protein>
<dbReference type="Proteomes" id="UP000716291">
    <property type="component" value="Unassembled WGS sequence"/>
</dbReference>
<accession>A0A9P6X9G2</accession>
<gene>
    <name evidence="2" type="ORF">G6F64_006073</name>
</gene>
<evidence type="ECO:0000313" key="2">
    <source>
        <dbReference type="EMBL" id="KAG1308401.1"/>
    </source>
</evidence>
<sequence>MSKLQHSDTELPLHLSDNSISDPQMSRRKKKKTKKKKKSGKKQTVECHRCHELFHSNEKADRYTCQKCQSKPSLIILPLRKSTVPSLSIQEDEEDICPVCDTDCTCGISAIAEPVVDVPKDNVVERIGVAMKKKAKKKSKKKKKHHQEKIAQSVTFKVQEEDEDEEVVVDDLDDLLDTMSPLSDQESEREIIEEKELFTDDSEHIDSGDDEDIETAETQAIINEIEVDSDESSDGSDEIMYIEDEEDFDSESEDEEEDLEYNKRLSHWSTTDEEDEEDEEDEFLLFDQGGVSPTIDNDNTYDNIVSAFMHALAPNDPGGADSNGANTPIAGKEEQLSASELVNALSLLSSLESSQQVNLLRRPSLPSSTVSAAQRHRGSQDLSSEALRTLSNIISDDFSLSFGSTHASSSSSSNSLHIDTSSSLHIQDQLSELLKQTAEAVDNKKRLPTIEENNENDNSKKRKLSRSNSIEMPIEEVSMDDLVDTSQLHSDEEDNDQEHPYLKDLSRWQRIPISAFRLMRSKNKLWLER</sequence>
<feature type="compositionally biased region" description="Basic and acidic residues" evidence="1">
    <location>
        <begin position="1"/>
        <end position="11"/>
    </location>
</feature>
<organism evidence="2 3">
    <name type="scientific">Rhizopus oryzae</name>
    <name type="common">Mucormycosis agent</name>
    <name type="synonym">Rhizopus arrhizus var. delemar</name>
    <dbReference type="NCBI Taxonomy" id="64495"/>
    <lineage>
        <taxon>Eukaryota</taxon>
        <taxon>Fungi</taxon>
        <taxon>Fungi incertae sedis</taxon>
        <taxon>Mucoromycota</taxon>
        <taxon>Mucoromycotina</taxon>
        <taxon>Mucoromycetes</taxon>
        <taxon>Mucorales</taxon>
        <taxon>Mucorineae</taxon>
        <taxon>Rhizopodaceae</taxon>
        <taxon>Rhizopus</taxon>
    </lineage>
</organism>
<feature type="region of interest" description="Disordered" evidence="1">
    <location>
        <begin position="226"/>
        <end position="278"/>
    </location>
</feature>
<reference evidence="2" key="1">
    <citation type="journal article" date="2020" name="Microb. Genom.">
        <title>Genetic diversity of clinical and environmental Mucorales isolates obtained from an investigation of mucormycosis cases among solid organ transplant recipients.</title>
        <authorList>
            <person name="Nguyen M.H."/>
            <person name="Kaul D."/>
            <person name="Muto C."/>
            <person name="Cheng S.J."/>
            <person name="Richter R.A."/>
            <person name="Bruno V.M."/>
            <person name="Liu G."/>
            <person name="Beyhan S."/>
            <person name="Sundermann A.J."/>
            <person name="Mounaud S."/>
            <person name="Pasculle A.W."/>
            <person name="Nierman W.C."/>
            <person name="Driscoll E."/>
            <person name="Cumbie R."/>
            <person name="Clancy C.J."/>
            <person name="Dupont C.L."/>
        </authorList>
    </citation>
    <scope>NUCLEOTIDE SEQUENCE</scope>
    <source>
        <strain evidence="2">GL11</strain>
    </source>
</reference>
<feature type="compositionally biased region" description="Basic residues" evidence="1">
    <location>
        <begin position="26"/>
        <end position="41"/>
    </location>
</feature>
<dbReference type="AlphaFoldDB" id="A0A9P6X9G2"/>
<evidence type="ECO:0000313" key="3">
    <source>
        <dbReference type="Proteomes" id="UP000716291"/>
    </source>
</evidence>
<dbReference type="EMBL" id="JAANQT010000784">
    <property type="protein sequence ID" value="KAG1308401.1"/>
    <property type="molecule type" value="Genomic_DNA"/>
</dbReference>
<feature type="region of interest" description="Disordered" evidence="1">
    <location>
        <begin position="1"/>
        <end position="45"/>
    </location>
</feature>
<feature type="compositionally biased region" description="Acidic residues" evidence="1">
    <location>
        <begin position="226"/>
        <end position="259"/>
    </location>
</feature>
<feature type="region of interest" description="Disordered" evidence="1">
    <location>
        <begin position="444"/>
        <end position="481"/>
    </location>
</feature>
<comment type="caution">
    <text evidence="2">The sequence shown here is derived from an EMBL/GenBank/DDBJ whole genome shotgun (WGS) entry which is preliminary data.</text>
</comment>
<feature type="region of interest" description="Disordered" evidence="1">
    <location>
        <begin position="362"/>
        <end position="384"/>
    </location>
</feature>
<name>A0A9P6X9G2_RHIOR</name>
<keyword evidence="3" id="KW-1185">Reference proteome</keyword>
<evidence type="ECO:0000256" key="1">
    <source>
        <dbReference type="SAM" id="MobiDB-lite"/>
    </source>
</evidence>
<proteinExistence type="predicted"/>